<evidence type="ECO:0000313" key="2">
    <source>
        <dbReference type="EMBL" id="SZX68003.1"/>
    </source>
</evidence>
<feature type="compositionally biased region" description="Gly residues" evidence="1">
    <location>
        <begin position="1170"/>
        <end position="1184"/>
    </location>
</feature>
<dbReference type="GO" id="GO:0006606">
    <property type="term" value="P:protein import into nucleus"/>
    <property type="evidence" value="ECO:0007669"/>
    <property type="project" value="TreeGrafter"/>
</dbReference>
<dbReference type="GO" id="GO:0044611">
    <property type="term" value="C:nuclear pore inner ring"/>
    <property type="evidence" value="ECO:0007669"/>
    <property type="project" value="TreeGrafter"/>
</dbReference>
<accession>A0A383VSW2</accession>
<dbReference type="PANTHER" id="PTHR31431:SF1">
    <property type="entry name" value="NUCLEOPORIN NUP188"/>
    <property type="match status" value="1"/>
</dbReference>
<organism evidence="2 3">
    <name type="scientific">Tetradesmus obliquus</name>
    <name type="common">Green alga</name>
    <name type="synonym">Acutodesmus obliquus</name>
    <dbReference type="NCBI Taxonomy" id="3088"/>
    <lineage>
        <taxon>Eukaryota</taxon>
        <taxon>Viridiplantae</taxon>
        <taxon>Chlorophyta</taxon>
        <taxon>core chlorophytes</taxon>
        <taxon>Chlorophyceae</taxon>
        <taxon>CS clade</taxon>
        <taxon>Sphaeropleales</taxon>
        <taxon>Scenedesmaceae</taxon>
        <taxon>Tetradesmus</taxon>
    </lineage>
</organism>
<name>A0A383VSW2_TETOB</name>
<dbReference type="InterPro" id="IPR044840">
    <property type="entry name" value="Nup188"/>
</dbReference>
<dbReference type="Proteomes" id="UP000256970">
    <property type="component" value="Unassembled WGS sequence"/>
</dbReference>
<keyword evidence="3" id="KW-1185">Reference proteome</keyword>
<dbReference type="GO" id="GO:0017056">
    <property type="term" value="F:structural constituent of nuclear pore"/>
    <property type="evidence" value="ECO:0007669"/>
    <property type="project" value="InterPro"/>
</dbReference>
<protein>
    <submittedName>
        <fullName evidence="2">Uncharacterized protein</fullName>
    </submittedName>
</protein>
<dbReference type="PANTHER" id="PTHR31431">
    <property type="entry name" value="NUCLEOPORIN NUP188 HOMOLOG"/>
    <property type="match status" value="1"/>
</dbReference>
<sequence length="2711" mass="273486">MDTSELYWLPFKQVCQQLQAANRSSLSGLTELLNLNFGWLLEGLSKFSGPNEHSANAVKSGGAHKAPAWGAKRGIGIDKHLASATAELSQLLTLDALQCHLLLKRWLKDNDVSIPPPAAAPAAAATAAAAPLALPAPAAGTVATPAAAAAAAKPSSSPGQAVLPLDVVQGVADYYAEERIYLAKCQQFIVMTAMDVAADASQPCRDLLKRLLEAGWEAKAADSLAALLKPRSTAAAAAAAGGGGGSAGSSAGAAAGALVAVQPAAELCHVVKPADLEQRLHLHQLHERCELLCLLTQLYCGPDPATSPACHALATLAASAAAAAGEAAAGDAAAEDAAQAKSLLQELQAMRWPECSEERLLQLLQQLGEAVFVAGAGGGAGMLAGTLAGNSAAGGQQQQQQRGGWAAGDSQAANMQQLGEALACALLLAALKPGQLLQRLAGAAASVQQSGGALPRGVCAFRQWRSVEAALMGWRQHVPGSVLALLSVYAYNQLLASYRGAADAISESIQQMALQAGGFAAIAAPLQQEELAPGTLAGGLFRGLLLQGLCLMAAAFDLSPWRLPGQVLSQLLELWAAVVADSPQLAQQVWDESLDATRPLRHFLDEAAAMFPAVPGPFLTLTTGLCQGREAGNAAYSYICNKPSLAVAYEASSAGVLLQGDEALLMQELPWPKAPEVQGSNLPQGIRGKVYPLPEFVKSAAAAAASDGGAPQAAAADQGSFLVTWDVQAEEGIGPVLLLARAAHCLQQLHAVNVARQAVAGSEHWQDLRLILKLLAALLKSEPLLAKPLMKVRIDYAGSQKMDWLDVIIASLNVLPALATTVSAATAGNGGKSSQLAGIGGKGSQFEFGQQVLEALADCLLAASAAAGCQPGRVLAALGSCQLFAGSLNLNCNEPLPLVPLEALAGWVQRQQQLAAEAVEDWRALEALQALQDNLEVPAKSYPLTAAVLSLTSSLLDQQCTWGLVPGLVSFVLHRVLGAMPWLPFSCAAARMSLAASALGVVRGALVAGAVAQPGAAGPKAAGAPGGVLVTVLAAKVVHDLATAGHGYLSAALPPPADALRDMAEQQAGSSALLAAGSELAEGLLLLVPVLLGALCHLSPEMPLQQYWGADPPGGGLSPAAIIASYATYPYATHLPLLAVEALNAFAILQAGPSTAAGPSGFGYSSTPQPGGGGPAVPGSGGTPAGLGALAGPVQAGLNPAQPYLRGMHSAAATGLGLGGRGGAGGWWRPSGLFAALLAAVPDLRGALLRPFEPQVAQQYPEWAMRCMTLLEAGARSHSEILDTLCFPSSLKLPTDSAAAAADAPASKSSKGASAKDAEPPFSALDGMWQLLRQAPALLASQPALLAALLRLLATLWECQGAAHGAVELLRAQPDFWKAFKACLPTSASLPSASAEQQDAAECEAAAWRLQVHACALHILLLELLSVQANSGSSNADQQQQQQQSKGYAELLSSVGVLELSKLLGGASQLGLQQPLMDQLARMLQVTYLQLGASAITGAWGPPSLTADALSVAAQLRTEVQPLLAAAAVGEYSLADLRAACGILADPDAPRGIAAADEDDEEMDTDVGADGSGVRGSVLVDALYGRPFGEVLLGYSAVTPWSWGAGETQYGRQFLFDSSRLMRLLGPFTIDECEGALALAVTLDDVSGAAALAHARLALLQAATSLFASMSRYAPARQELMSTATARELLSSSLQAVDKALQETCHLSSGPAARLLAVPWGLPFIGHASSTALLLAARSMLLSVRVWKVAAASEAAAAAAAGGGRPVGRPVLMARALNQQQQQLIGAAAGAGGVKALPAAAGAFGGSSSSSQSGDAAALAACAKCAGLLSRWLRGRGGDSLTEAAAAAGAVSGAVAADVEVVECLSTSLLLMLQALPGQTLKAAAAARKGSSSSSPAAAKQQSAAAAGEGMTPAELLELEAALLDLLPVLCKACAMAVDQQQQQGEQGPAGGAAAAAGAGGVSASRQAYAAAMLQLLIEILQHQLPPATWLSAVSQQLALVPMLAAAAARAGNSGFVTTAAALDAAAPPVGRIAAAQPNGVDPSSSRAAAGSSSSSATAAAAAAAERGAAAATAAAAAGAAVTDISVLELALSVAQAPEGSLQLWQQGLLPVLVAYCRQIMHTQQATGLLDVASLGFVGPGSGVYGSAAGFGGYDLSPLMEVSLSTLGAYMSLSGSSSGGSSSSSVQTVRGLPAAPGGLPAGSAAAAAAASAGAGCIWSPRHQQWCLLLGLLSTLLQQLSRSTAVEDIAMQLLVAAEPRLLLAVQLQSCGRSSSSSSNQGAGFNSSGQGALPSQPHGVLTLAWGPESGFGGGSGLGSGAGGLGYSREAPLPLTLANLLEAERAMYLLGFMVPHIGVWQLQRPGSLAAFRAAAARLVEFVAAPSQDRLGQWSLRVRCAPLSPFERRLAKLPSGLEASDGWFKLCSAGGANNLAASSAAAAAAAAPATPSAAAASPTAGAGSKPSSPAGGLITAGPFSAAGGGGGGASPRAAAAAAAAAADAAGGLMGGGGIGGCSEYCARLCEAVYTACEHSLAFLLATAPVVEPGEIAAAAAAGGAWQGTWPAAKALAALQDQVLAVGMSMVQHPQSISPRRRRVAAACVRIAAAAGQLHEAVAAPRWGGTSRRGAGLDAVAAEAVRRHERMASIARAAASGIRNNHAHQPLFRESLTAVGVAAAGLLSRLQFVEKGYIRVPYAQECSLGSQSDFKLQRHR</sequence>
<gene>
    <name evidence="2" type="ORF">BQ4739_LOCUS8332</name>
</gene>
<proteinExistence type="predicted"/>
<dbReference type="GO" id="GO:0006405">
    <property type="term" value="P:RNA export from nucleus"/>
    <property type="evidence" value="ECO:0007669"/>
    <property type="project" value="TreeGrafter"/>
</dbReference>
<reference evidence="2 3" key="1">
    <citation type="submission" date="2016-10" db="EMBL/GenBank/DDBJ databases">
        <authorList>
            <person name="Cai Z."/>
        </authorList>
    </citation>
    <scope>NUCLEOTIDE SEQUENCE [LARGE SCALE GENOMIC DNA]</scope>
</reference>
<evidence type="ECO:0000313" key="3">
    <source>
        <dbReference type="Proteomes" id="UP000256970"/>
    </source>
</evidence>
<feature type="region of interest" description="Disordered" evidence="1">
    <location>
        <begin position="1160"/>
        <end position="1184"/>
    </location>
</feature>
<dbReference type="STRING" id="3088.A0A383VSW2"/>
<evidence type="ECO:0000256" key="1">
    <source>
        <dbReference type="SAM" id="MobiDB-lite"/>
    </source>
</evidence>
<dbReference type="EMBL" id="FNXT01000827">
    <property type="protein sequence ID" value="SZX68003.1"/>
    <property type="molecule type" value="Genomic_DNA"/>
</dbReference>